<protein>
    <submittedName>
        <fullName evidence="2">Uncharacterized protein</fullName>
    </submittedName>
</protein>
<name>A0AAV7TYN3_PLEWA</name>
<comment type="caution">
    <text evidence="2">The sequence shown here is derived from an EMBL/GenBank/DDBJ whole genome shotgun (WGS) entry which is preliminary data.</text>
</comment>
<sequence>MRTEEEEEEEEGAVAPEGGPDGLANIHEALSANREGRLLSAWTAQRYLFRSCSESKHKEKLFTPVNAGRLNAAAAISEVRR</sequence>
<reference evidence="2" key="1">
    <citation type="journal article" date="2022" name="bioRxiv">
        <title>Sequencing and chromosome-scale assembly of the giantPleurodeles waltlgenome.</title>
        <authorList>
            <person name="Brown T."/>
            <person name="Elewa A."/>
            <person name="Iarovenko S."/>
            <person name="Subramanian E."/>
            <person name="Araus A.J."/>
            <person name="Petzold A."/>
            <person name="Susuki M."/>
            <person name="Suzuki K.-i.T."/>
            <person name="Hayashi T."/>
            <person name="Toyoda A."/>
            <person name="Oliveira C."/>
            <person name="Osipova E."/>
            <person name="Leigh N.D."/>
            <person name="Simon A."/>
            <person name="Yun M.H."/>
        </authorList>
    </citation>
    <scope>NUCLEOTIDE SEQUENCE</scope>
    <source>
        <strain evidence="2">20211129_DDA</strain>
        <tissue evidence="2">Liver</tissue>
    </source>
</reference>
<feature type="compositionally biased region" description="Acidic residues" evidence="1">
    <location>
        <begin position="1"/>
        <end position="12"/>
    </location>
</feature>
<evidence type="ECO:0000256" key="1">
    <source>
        <dbReference type="SAM" id="MobiDB-lite"/>
    </source>
</evidence>
<evidence type="ECO:0000313" key="2">
    <source>
        <dbReference type="EMBL" id="KAJ1181274.1"/>
    </source>
</evidence>
<proteinExistence type="predicted"/>
<accession>A0AAV7TYN3</accession>
<dbReference type="EMBL" id="JANPWB010000006">
    <property type="protein sequence ID" value="KAJ1181274.1"/>
    <property type="molecule type" value="Genomic_DNA"/>
</dbReference>
<dbReference type="AlphaFoldDB" id="A0AAV7TYN3"/>
<gene>
    <name evidence="2" type="ORF">NDU88_006482</name>
</gene>
<evidence type="ECO:0000313" key="3">
    <source>
        <dbReference type="Proteomes" id="UP001066276"/>
    </source>
</evidence>
<dbReference type="Proteomes" id="UP001066276">
    <property type="component" value="Chromosome 3_2"/>
</dbReference>
<keyword evidence="3" id="KW-1185">Reference proteome</keyword>
<feature type="region of interest" description="Disordered" evidence="1">
    <location>
        <begin position="1"/>
        <end position="24"/>
    </location>
</feature>
<organism evidence="2 3">
    <name type="scientific">Pleurodeles waltl</name>
    <name type="common">Iberian ribbed newt</name>
    <dbReference type="NCBI Taxonomy" id="8319"/>
    <lineage>
        <taxon>Eukaryota</taxon>
        <taxon>Metazoa</taxon>
        <taxon>Chordata</taxon>
        <taxon>Craniata</taxon>
        <taxon>Vertebrata</taxon>
        <taxon>Euteleostomi</taxon>
        <taxon>Amphibia</taxon>
        <taxon>Batrachia</taxon>
        <taxon>Caudata</taxon>
        <taxon>Salamandroidea</taxon>
        <taxon>Salamandridae</taxon>
        <taxon>Pleurodelinae</taxon>
        <taxon>Pleurodeles</taxon>
    </lineage>
</organism>